<dbReference type="RefSeq" id="WP_156900767.1">
    <property type="nucleotide sequence ID" value="NZ_CP091521.1"/>
</dbReference>
<dbReference type="Proteomes" id="UP000831534">
    <property type="component" value="Chromosome"/>
</dbReference>
<reference evidence="1" key="1">
    <citation type="journal article" date="2022" name="Res Sq">
        <title>Evolution of multicellular longitudinally dividing oral cavity symbionts (Neisseriaceae).</title>
        <authorList>
            <person name="Nyongesa S."/>
            <person name="Weber P."/>
            <person name="Bernet E."/>
            <person name="Pullido F."/>
            <person name="Nieckarz M."/>
            <person name="Delaby M."/>
            <person name="Nieves C."/>
            <person name="Viehboeck T."/>
            <person name="Krause N."/>
            <person name="Rivera-Millot A."/>
            <person name="Nakamura A."/>
            <person name="Vischer N."/>
            <person name="VanNieuwenhze M."/>
            <person name="Brun Y."/>
            <person name="Cava F."/>
            <person name="Bulgheresi S."/>
            <person name="Veyrier F."/>
        </authorList>
    </citation>
    <scope>NUCLEOTIDE SEQUENCE</scope>
    <source>
        <strain evidence="1">17694</strain>
    </source>
</reference>
<organism evidence="1 2">
    <name type="scientific">Conchiformibius kuhniae</name>
    <dbReference type="NCBI Taxonomy" id="211502"/>
    <lineage>
        <taxon>Bacteria</taxon>
        <taxon>Pseudomonadati</taxon>
        <taxon>Pseudomonadota</taxon>
        <taxon>Betaproteobacteria</taxon>
        <taxon>Neisseriales</taxon>
        <taxon>Neisseriaceae</taxon>
        <taxon>Conchiformibius</taxon>
    </lineage>
</organism>
<protein>
    <submittedName>
        <fullName evidence="1">Uncharacterized protein</fullName>
    </submittedName>
</protein>
<sequence>MFVKQAQLGLERSENPTFFRKFMDFVGFALRANPSYTCVGIQVKARETLIKHGLPSIGRWIPVFAEMTALVVLS</sequence>
<reference evidence="1" key="2">
    <citation type="submission" date="2024-09" db="EMBL/GenBank/DDBJ databases">
        <authorList>
            <person name="Veyrier F.J."/>
        </authorList>
    </citation>
    <scope>NUCLEOTIDE SEQUENCE</scope>
    <source>
        <strain evidence="1">17694</strain>
    </source>
</reference>
<accession>A0A8T9MU94</accession>
<proteinExistence type="predicted"/>
<evidence type="ECO:0000313" key="1">
    <source>
        <dbReference type="EMBL" id="UOP04859.1"/>
    </source>
</evidence>
<name>A0A8T9MU94_9NEIS</name>
<dbReference type="KEGG" id="ckh:LVJ77_00280"/>
<dbReference type="EMBL" id="CP091521">
    <property type="protein sequence ID" value="UOP04859.1"/>
    <property type="molecule type" value="Genomic_DNA"/>
</dbReference>
<gene>
    <name evidence="1" type="ORF">LVJ77_00280</name>
</gene>
<evidence type="ECO:0000313" key="2">
    <source>
        <dbReference type="Proteomes" id="UP000831534"/>
    </source>
</evidence>
<keyword evidence="2" id="KW-1185">Reference proteome</keyword>
<dbReference type="AlphaFoldDB" id="A0A8T9MU94"/>